<proteinExistence type="predicted"/>
<reference evidence="2" key="1">
    <citation type="submission" date="2018-12" db="EMBL/GenBank/DDBJ databases">
        <title>Tengunoibacter tsumagoiensis gen. nov., sp. nov., Dictyobacter kobayashii sp. nov., D. alpinus sp. nov., and D. joshuensis sp. nov. and description of Dictyobacteraceae fam. nov. within the order Ktedonobacterales isolated from Tengu-no-mugimeshi.</title>
        <authorList>
            <person name="Wang C.M."/>
            <person name="Zheng Y."/>
            <person name="Sakai Y."/>
            <person name="Toyoda A."/>
            <person name="Minakuchi Y."/>
            <person name="Abe K."/>
            <person name="Yokota A."/>
            <person name="Yabe S."/>
        </authorList>
    </citation>
    <scope>NUCLEOTIDE SEQUENCE [LARGE SCALE GENOMIC DNA]</scope>
    <source>
        <strain evidence="2">Uno3</strain>
    </source>
</reference>
<gene>
    <name evidence="1" type="ORF">KTT_48250</name>
</gene>
<keyword evidence="2" id="KW-1185">Reference proteome</keyword>
<dbReference type="PANTHER" id="PTHR37816">
    <property type="entry name" value="YALI0E33011P"/>
    <property type="match status" value="1"/>
</dbReference>
<protein>
    <recommendedName>
        <fullName evidence="3">Adenylate kinase</fullName>
    </recommendedName>
</protein>
<dbReference type="OrthoDB" id="1201990at2"/>
<comment type="caution">
    <text evidence="1">The sequence shown here is derived from an EMBL/GenBank/DDBJ whole genome shotgun (WGS) entry which is preliminary data.</text>
</comment>
<organism evidence="1 2">
    <name type="scientific">Tengunoibacter tsumagoiensis</name>
    <dbReference type="NCBI Taxonomy" id="2014871"/>
    <lineage>
        <taxon>Bacteria</taxon>
        <taxon>Bacillati</taxon>
        <taxon>Chloroflexota</taxon>
        <taxon>Ktedonobacteria</taxon>
        <taxon>Ktedonobacterales</taxon>
        <taxon>Dictyobacteraceae</taxon>
        <taxon>Tengunoibacter</taxon>
    </lineage>
</organism>
<evidence type="ECO:0008006" key="3">
    <source>
        <dbReference type="Google" id="ProtNLM"/>
    </source>
</evidence>
<dbReference type="Proteomes" id="UP000287352">
    <property type="component" value="Unassembled WGS sequence"/>
</dbReference>
<dbReference type="RefSeq" id="WP_126582490.1">
    <property type="nucleotide sequence ID" value="NZ_BIFR01000002.1"/>
</dbReference>
<dbReference type="PANTHER" id="PTHR37816:SF2">
    <property type="entry name" value="DNA TOPOLOGY MODULATION PROTEIN FLAR-RELATED PROTEIN"/>
    <property type="match status" value="1"/>
</dbReference>
<dbReference type="EMBL" id="BIFR01000002">
    <property type="protein sequence ID" value="GCE14966.1"/>
    <property type="molecule type" value="Genomic_DNA"/>
</dbReference>
<dbReference type="SUPFAM" id="SSF52540">
    <property type="entry name" value="P-loop containing nucleoside triphosphate hydrolases"/>
    <property type="match status" value="1"/>
</dbReference>
<dbReference type="AlphaFoldDB" id="A0A402A7L0"/>
<evidence type="ECO:0000313" key="2">
    <source>
        <dbReference type="Proteomes" id="UP000287352"/>
    </source>
</evidence>
<dbReference type="Gene3D" id="3.40.50.300">
    <property type="entry name" value="P-loop containing nucleotide triphosphate hydrolases"/>
    <property type="match status" value="1"/>
</dbReference>
<dbReference type="InterPro" id="IPR027417">
    <property type="entry name" value="P-loop_NTPase"/>
</dbReference>
<dbReference type="InterPro" id="IPR052922">
    <property type="entry name" value="Cytidylate_Kinase-2"/>
</dbReference>
<name>A0A402A7L0_9CHLR</name>
<evidence type="ECO:0000313" key="1">
    <source>
        <dbReference type="EMBL" id="GCE14966.1"/>
    </source>
</evidence>
<sequence>MKITILGGSGSGKTTLATEISVLLNIPHYDLDQFGLKHVANFPAYIEDTFALCLKPDWVAEGCFLLWTDPLLYDSDYIILLEIPWWIASYRILWRHFSKTLRRCNPYPTSKLYRFMNDCRRHYLNRAREVEQIQMRMYLETYPEVIPPFTPNRLLEHWEEYKEICYPPTATFLRQYLIRYREKLLIARNEYEIRKIINVIEKLHKKS</sequence>
<accession>A0A402A7L0</accession>